<sequence>MKFTALELKGAFVIEVNKIEDQRGFFGRLWCEKEFKDHNLKTNIVQSNVSLSKKKGTLRGMHFQKGKYAETKFVRCTRGSVYDVIVDLRPDSPTFKQWCGVELTANNYKMIYVPENFAHGFLTLEDDSEVYYLVTQFYSSEHEGGIHYNDSDINIKWPIEINEISDKDNNHPKFSLKNIK</sequence>
<dbReference type="Gene3D" id="2.60.120.10">
    <property type="entry name" value="Jelly Rolls"/>
    <property type="match status" value="1"/>
</dbReference>
<protein>
    <recommendedName>
        <fullName evidence="4 5">dTDP-4-dehydrorhamnose 3,5-epimerase</fullName>
        <ecNumber evidence="3 5">5.1.3.13</ecNumber>
    </recommendedName>
    <alternativeName>
        <fullName evidence="5">Thymidine diphospho-4-keto-rhamnose 3,5-epimerase</fullName>
    </alternativeName>
</protein>
<comment type="subunit">
    <text evidence="5">Homodimer.</text>
</comment>
<dbReference type="EMBL" id="JBCDNA010000001">
    <property type="protein sequence ID" value="MEL4455490.1"/>
    <property type="molecule type" value="Genomic_DNA"/>
</dbReference>
<dbReference type="PANTHER" id="PTHR21047:SF2">
    <property type="entry name" value="THYMIDINE DIPHOSPHO-4-KETO-RHAMNOSE 3,5-EPIMERASE"/>
    <property type="match status" value="1"/>
</dbReference>
<evidence type="ECO:0000256" key="1">
    <source>
        <dbReference type="ARBA" id="ARBA00001298"/>
    </source>
</evidence>
<reference evidence="6 7" key="1">
    <citation type="submission" date="2024-04" db="EMBL/GenBank/DDBJ databases">
        <title>whole genome sequencing of Lutimonas vermicola strain IMCC1616.</title>
        <authorList>
            <person name="Bae S.S."/>
        </authorList>
    </citation>
    <scope>NUCLEOTIDE SEQUENCE [LARGE SCALE GENOMIC DNA]</scope>
    <source>
        <strain evidence="6 7">IMCC1616</strain>
    </source>
</reference>
<name>A0ABU9L0Z1_9FLAO</name>
<evidence type="ECO:0000313" key="6">
    <source>
        <dbReference type="EMBL" id="MEL4455490.1"/>
    </source>
</evidence>
<gene>
    <name evidence="6" type="primary">rfbC</name>
    <name evidence="6" type="ORF">AABB81_06245</name>
</gene>
<proteinExistence type="inferred from homology"/>
<comment type="similarity">
    <text evidence="5">Belongs to the dTDP-4-dehydrorhamnose 3,5-epimerase family.</text>
</comment>
<evidence type="ECO:0000313" key="7">
    <source>
        <dbReference type="Proteomes" id="UP001474120"/>
    </source>
</evidence>
<dbReference type="RefSeq" id="WP_342159325.1">
    <property type="nucleotide sequence ID" value="NZ_JBCDNA010000001.1"/>
</dbReference>
<dbReference type="Proteomes" id="UP001474120">
    <property type="component" value="Unassembled WGS sequence"/>
</dbReference>
<dbReference type="PANTHER" id="PTHR21047">
    <property type="entry name" value="DTDP-6-DEOXY-D-GLUCOSE-3,5 EPIMERASE"/>
    <property type="match status" value="1"/>
</dbReference>
<organism evidence="6 7">
    <name type="scientific">Lutimonas vermicola</name>
    <dbReference type="NCBI Taxonomy" id="414288"/>
    <lineage>
        <taxon>Bacteria</taxon>
        <taxon>Pseudomonadati</taxon>
        <taxon>Bacteroidota</taxon>
        <taxon>Flavobacteriia</taxon>
        <taxon>Flavobacteriales</taxon>
        <taxon>Flavobacteriaceae</taxon>
        <taxon>Lutimonas</taxon>
    </lineage>
</organism>
<accession>A0ABU9L0Z1</accession>
<comment type="pathway">
    <text evidence="5">Carbohydrate biosynthesis; dTDP-L-rhamnose biosynthesis.</text>
</comment>
<evidence type="ECO:0000256" key="4">
    <source>
        <dbReference type="ARBA" id="ARBA00019595"/>
    </source>
</evidence>
<evidence type="ECO:0000256" key="3">
    <source>
        <dbReference type="ARBA" id="ARBA00012098"/>
    </source>
</evidence>
<evidence type="ECO:0000256" key="5">
    <source>
        <dbReference type="RuleBase" id="RU364069"/>
    </source>
</evidence>
<dbReference type="Pfam" id="PF00908">
    <property type="entry name" value="dTDP_sugar_isom"/>
    <property type="match status" value="1"/>
</dbReference>
<keyword evidence="5 6" id="KW-0413">Isomerase</keyword>
<dbReference type="CDD" id="cd00438">
    <property type="entry name" value="cupin_RmlC"/>
    <property type="match status" value="1"/>
</dbReference>
<dbReference type="InterPro" id="IPR014710">
    <property type="entry name" value="RmlC-like_jellyroll"/>
</dbReference>
<keyword evidence="7" id="KW-1185">Reference proteome</keyword>
<dbReference type="NCBIfam" id="TIGR01221">
    <property type="entry name" value="rmlC"/>
    <property type="match status" value="1"/>
</dbReference>
<dbReference type="EC" id="5.1.3.13" evidence="3 5"/>
<evidence type="ECO:0000256" key="2">
    <source>
        <dbReference type="ARBA" id="ARBA00001997"/>
    </source>
</evidence>
<dbReference type="InterPro" id="IPR000888">
    <property type="entry name" value="RmlC-like"/>
</dbReference>
<dbReference type="SUPFAM" id="SSF51182">
    <property type="entry name" value="RmlC-like cupins"/>
    <property type="match status" value="1"/>
</dbReference>
<comment type="function">
    <text evidence="2 5">Catalyzes the epimerization of the C3' and C5'positions of dTDP-6-deoxy-D-xylo-4-hexulose, forming dTDP-6-deoxy-L-lyxo-4-hexulose.</text>
</comment>
<comment type="caution">
    <text evidence="6">The sequence shown here is derived from an EMBL/GenBank/DDBJ whole genome shotgun (WGS) entry which is preliminary data.</text>
</comment>
<comment type="catalytic activity">
    <reaction evidence="1 5">
        <text>dTDP-4-dehydro-6-deoxy-alpha-D-glucose = dTDP-4-dehydro-beta-L-rhamnose</text>
        <dbReference type="Rhea" id="RHEA:16969"/>
        <dbReference type="ChEBI" id="CHEBI:57649"/>
        <dbReference type="ChEBI" id="CHEBI:62830"/>
        <dbReference type="EC" id="5.1.3.13"/>
    </reaction>
</comment>
<dbReference type="InterPro" id="IPR011051">
    <property type="entry name" value="RmlC_Cupin_sf"/>
</dbReference>
<dbReference type="GO" id="GO:0008830">
    <property type="term" value="F:dTDP-4-dehydrorhamnose 3,5-epimerase activity"/>
    <property type="evidence" value="ECO:0007669"/>
    <property type="project" value="UniProtKB-EC"/>
</dbReference>